<dbReference type="Gene3D" id="2.60.120.10">
    <property type="entry name" value="Jelly Rolls"/>
    <property type="match status" value="1"/>
</dbReference>
<dbReference type="InterPro" id="IPR000595">
    <property type="entry name" value="cNMP-bd_dom"/>
</dbReference>
<dbReference type="InterPro" id="IPR018490">
    <property type="entry name" value="cNMP-bd_dom_sf"/>
</dbReference>
<dbReference type="GO" id="GO:0004175">
    <property type="term" value="F:endopeptidase activity"/>
    <property type="evidence" value="ECO:0007669"/>
    <property type="project" value="UniProtKB-ARBA"/>
</dbReference>
<dbReference type="KEGG" id="cbd:CBUD_1472"/>
<keyword evidence="1" id="KW-0472">Membrane</keyword>
<dbReference type="AlphaFoldDB" id="A9KGH4"/>
<evidence type="ECO:0000256" key="1">
    <source>
        <dbReference type="SAM" id="Phobius"/>
    </source>
</evidence>
<feature type="transmembrane region" description="Helical" evidence="1">
    <location>
        <begin position="183"/>
        <end position="206"/>
    </location>
</feature>
<dbReference type="SMART" id="SM00100">
    <property type="entry name" value="cNMP"/>
    <property type="match status" value="1"/>
</dbReference>
<sequence>MKKDELNIPLFKGLNKKQIQTLYANAKSITLKAGNTLFSESEKAESFYIIGSGSVSIRKLYKTTGKAYEISTLSENHTIGEMVLIEDEPRSATVVALTETKLIEIPLAPIRQDPEILAIVTQNISLTLSKRLRNINEITVKSMQNELDELKKRNALGMLTVVTLFFLTIYVLALDVLRQTMKYLPSTTIVTVPMIVVITLLLFYIIKRSQFPYATFGLTLKGWKKSLNEALFFSAIIIAILTLVKFILIKFNISRTPYILSGIQNALHPQANSAYWGSLIGYTIFAPIQEFIARGSLQSSFYHFLTGSVQKRRWYAIIVSNFLFSLTHLHLAYAFAYAVLLPGLFWGWLYSRHKTILGVAVSHILIGIWALFILGFGLPQI</sequence>
<evidence type="ECO:0000313" key="4">
    <source>
        <dbReference type="Proteomes" id="UP000008555"/>
    </source>
</evidence>
<feature type="transmembrane region" description="Helical" evidence="1">
    <location>
        <begin position="227"/>
        <end position="253"/>
    </location>
</feature>
<dbReference type="PANTHER" id="PTHR24567:SF74">
    <property type="entry name" value="HTH-TYPE TRANSCRIPTIONAL REGULATOR ARCR"/>
    <property type="match status" value="1"/>
</dbReference>
<dbReference type="GO" id="GO:0003700">
    <property type="term" value="F:DNA-binding transcription factor activity"/>
    <property type="evidence" value="ECO:0007669"/>
    <property type="project" value="TreeGrafter"/>
</dbReference>
<name>A9KGH4_COXBN</name>
<dbReference type="EMBL" id="CP000733">
    <property type="protein sequence ID" value="ABS76993.1"/>
    <property type="molecule type" value="Genomic_DNA"/>
</dbReference>
<feature type="transmembrane region" description="Helical" evidence="1">
    <location>
        <begin position="314"/>
        <end position="336"/>
    </location>
</feature>
<dbReference type="PANTHER" id="PTHR24567">
    <property type="entry name" value="CRP FAMILY TRANSCRIPTIONAL REGULATORY PROTEIN"/>
    <property type="match status" value="1"/>
</dbReference>
<dbReference type="InterPro" id="IPR050397">
    <property type="entry name" value="Env_Response_Regulators"/>
</dbReference>
<dbReference type="GO" id="GO:0006508">
    <property type="term" value="P:proteolysis"/>
    <property type="evidence" value="ECO:0007669"/>
    <property type="project" value="UniProtKB-KW"/>
</dbReference>
<evidence type="ECO:0000259" key="2">
    <source>
        <dbReference type="PROSITE" id="PS50042"/>
    </source>
</evidence>
<dbReference type="Proteomes" id="UP000008555">
    <property type="component" value="Chromosome"/>
</dbReference>
<gene>
    <name evidence="3" type="ordered locus">CBUD_1472</name>
</gene>
<evidence type="ECO:0000313" key="3">
    <source>
        <dbReference type="EMBL" id="ABS76993.1"/>
    </source>
</evidence>
<keyword evidence="1" id="KW-1133">Transmembrane helix</keyword>
<feature type="transmembrane region" description="Helical" evidence="1">
    <location>
        <begin position="356"/>
        <end position="378"/>
    </location>
</feature>
<organism evidence="3 4">
    <name type="scientific">Coxiella burnetii (strain Dugway 5J108-111)</name>
    <dbReference type="NCBI Taxonomy" id="434922"/>
    <lineage>
        <taxon>Bacteria</taxon>
        <taxon>Pseudomonadati</taxon>
        <taxon>Pseudomonadota</taxon>
        <taxon>Gammaproteobacteria</taxon>
        <taxon>Legionellales</taxon>
        <taxon>Coxiellaceae</taxon>
        <taxon>Coxiella</taxon>
    </lineage>
</organism>
<keyword evidence="1" id="KW-0812">Transmembrane</keyword>
<dbReference type="GO" id="GO:0005829">
    <property type="term" value="C:cytosol"/>
    <property type="evidence" value="ECO:0007669"/>
    <property type="project" value="TreeGrafter"/>
</dbReference>
<feature type="domain" description="Cyclic nucleotide-binding" evidence="2">
    <location>
        <begin position="10"/>
        <end position="105"/>
    </location>
</feature>
<proteinExistence type="predicted"/>
<dbReference type="SUPFAM" id="SSF51206">
    <property type="entry name" value="cAMP-binding domain-like"/>
    <property type="match status" value="1"/>
</dbReference>
<dbReference type="CDD" id="cd00038">
    <property type="entry name" value="CAP_ED"/>
    <property type="match status" value="1"/>
</dbReference>
<accession>A9KGH4</accession>
<keyword evidence="3" id="KW-0378">Hydrolase</keyword>
<feature type="transmembrane region" description="Helical" evidence="1">
    <location>
        <begin position="155"/>
        <end position="177"/>
    </location>
</feature>
<reference evidence="3 4" key="1">
    <citation type="journal article" date="2009" name="Infect. Immun.">
        <title>Comparative genomics reveal extensive transposon-mediated genomic plasticity and diversity among potential effector proteins within the genus Coxiella.</title>
        <authorList>
            <person name="Beare P.A."/>
            <person name="Unsworth N."/>
            <person name="Andoh M."/>
            <person name="Voth D.E."/>
            <person name="Omsland A."/>
            <person name="Gilk S.D."/>
            <person name="Williams K.P."/>
            <person name="Sobral B.W."/>
            <person name="Kupko J.J.III."/>
            <person name="Porcella S.F."/>
            <person name="Samuel J.E."/>
            <person name="Heinzen R.A."/>
        </authorList>
    </citation>
    <scope>NUCLEOTIDE SEQUENCE [LARGE SCALE GENOMIC DNA]</scope>
    <source>
        <strain evidence="3 4">Dugway 5J108-111</strain>
    </source>
</reference>
<dbReference type="Pfam" id="PF02517">
    <property type="entry name" value="Rce1-like"/>
    <property type="match status" value="1"/>
</dbReference>
<dbReference type="PROSITE" id="PS50042">
    <property type="entry name" value="CNMP_BINDING_3"/>
    <property type="match status" value="1"/>
</dbReference>
<dbReference type="GO" id="GO:0080120">
    <property type="term" value="P:CAAX-box protein maturation"/>
    <property type="evidence" value="ECO:0007669"/>
    <property type="project" value="UniProtKB-ARBA"/>
</dbReference>
<protein>
    <submittedName>
        <fullName evidence="3">CAAX amino terminal protease family</fullName>
    </submittedName>
</protein>
<dbReference type="RefSeq" id="WP_011997101.1">
    <property type="nucleotide sequence ID" value="NC_009727.1"/>
</dbReference>
<dbReference type="InterPro" id="IPR003675">
    <property type="entry name" value="Rce1/LyrA-like_dom"/>
</dbReference>
<dbReference type="InterPro" id="IPR014710">
    <property type="entry name" value="RmlC-like_jellyroll"/>
</dbReference>
<dbReference type="Pfam" id="PF00027">
    <property type="entry name" value="cNMP_binding"/>
    <property type="match status" value="1"/>
</dbReference>
<keyword evidence="3" id="KW-0645">Protease</keyword>
<dbReference type="HOGENOM" id="CLU_054178_0_0_6"/>